<dbReference type="PANTHER" id="PTHR34309:SF1">
    <property type="entry name" value="PROTEIN GLCG"/>
    <property type="match status" value="1"/>
</dbReference>
<dbReference type="Gene3D" id="3.30.450.150">
    <property type="entry name" value="Haem-degrading domain"/>
    <property type="match status" value="1"/>
</dbReference>
<name>A0A418R8M0_9BACT</name>
<accession>A0A418R8M0</accession>
<comment type="caution">
    <text evidence="1">The sequence shown here is derived from an EMBL/GenBank/DDBJ whole genome shotgun (WGS) entry which is preliminary data.</text>
</comment>
<sequence>MNNITLQQAQQVIEAARQKSQETGVKMNIAVVDAGANLVAFARMNGAWLGSLDISIKKAKTARFFDMPTGDIGGLSQPGGPLYNIEHSNGGLITFPGGLPLRDAQGEVVGAIGVSGDSVENDHIVAEAGMHALR</sequence>
<gene>
    <name evidence="1" type="ORF">D0T11_02115</name>
</gene>
<dbReference type="SUPFAM" id="SSF143744">
    <property type="entry name" value="GlcG-like"/>
    <property type="match status" value="1"/>
</dbReference>
<dbReference type="PANTHER" id="PTHR34309">
    <property type="entry name" value="SLR1406 PROTEIN"/>
    <property type="match status" value="1"/>
</dbReference>
<dbReference type="EMBL" id="QYCN01000002">
    <property type="protein sequence ID" value="RIY13898.1"/>
    <property type="molecule type" value="Genomic_DNA"/>
</dbReference>
<reference evidence="1 2" key="1">
    <citation type="submission" date="2019-01" db="EMBL/GenBank/DDBJ databases">
        <title>Hymenobacter humicola sp. nov., isolated from soils in Antarctica.</title>
        <authorList>
            <person name="Sedlacek I."/>
            <person name="Holochova P."/>
            <person name="Kralova S."/>
            <person name="Pantucek R."/>
            <person name="Stankova E."/>
            <person name="Vrbovska V."/>
            <person name="Kristofova L."/>
            <person name="Svec P."/>
            <person name="Busse H.-J."/>
        </authorList>
    </citation>
    <scope>NUCLEOTIDE SEQUENCE [LARGE SCALE GENOMIC DNA]</scope>
    <source>
        <strain evidence="1 2">CCM 8852</strain>
    </source>
</reference>
<proteinExistence type="predicted"/>
<protein>
    <submittedName>
        <fullName evidence="1">Heme-binding protein</fullName>
    </submittedName>
</protein>
<dbReference type="InterPro" id="IPR052517">
    <property type="entry name" value="GlcG_carb_metab_protein"/>
</dbReference>
<dbReference type="AlphaFoldDB" id="A0A418R8M0"/>
<organism evidence="1 2">
    <name type="scientific">Hymenobacter rubripertinctus</name>
    <dbReference type="NCBI Taxonomy" id="2029981"/>
    <lineage>
        <taxon>Bacteria</taxon>
        <taxon>Pseudomonadati</taxon>
        <taxon>Bacteroidota</taxon>
        <taxon>Cytophagia</taxon>
        <taxon>Cytophagales</taxon>
        <taxon>Hymenobacteraceae</taxon>
        <taxon>Hymenobacter</taxon>
    </lineage>
</organism>
<evidence type="ECO:0000313" key="2">
    <source>
        <dbReference type="Proteomes" id="UP000284250"/>
    </source>
</evidence>
<dbReference type="InterPro" id="IPR038084">
    <property type="entry name" value="PduO/GlcC-like_sf"/>
</dbReference>
<dbReference type="InterPro" id="IPR005624">
    <property type="entry name" value="PduO/GlcC-like"/>
</dbReference>
<dbReference type="Pfam" id="PF03928">
    <property type="entry name" value="HbpS-like"/>
    <property type="match status" value="1"/>
</dbReference>
<dbReference type="OrthoDB" id="9778896at2"/>
<dbReference type="Proteomes" id="UP000284250">
    <property type="component" value="Unassembled WGS sequence"/>
</dbReference>
<keyword evidence="2" id="KW-1185">Reference proteome</keyword>
<dbReference type="RefSeq" id="WP_119654126.1">
    <property type="nucleotide sequence ID" value="NZ_JBHUOI010000070.1"/>
</dbReference>
<evidence type="ECO:0000313" key="1">
    <source>
        <dbReference type="EMBL" id="RIY13898.1"/>
    </source>
</evidence>